<gene>
    <name evidence="1" type="ORF">HQQ74_01115</name>
</gene>
<evidence type="ECO:0000313" key="1">
    <source>
        <dbReference type="EMBL" id="NQS77312.1"/>
    </source>
</evidence>
<reference evidence="1" key="1">
    <citation type="submission" date="2020-05" db="EMBL/GenBank/DDBJ databases">
        <title>The first insight into the ecology of ammonia-tolerant syntrophic propionate oxidizing bacteria.</title>
        <authorList>
            <person name="Singh A."/>
            <person name="Schnurer A."/>
            <person name="Westerholm M."/>
        </authorList>
    </citation>
    <scope>NUCLEOTIDE SEQUENCE</scope>
    <source>
        <strain evidence="1">MAG54</strain>
    </source>
</reference>
<name>A0A8T7H0U6_9EURY</name>
<comment type="caution">
    <text evidence="1">The sequence shown here is derived from an EMBL/GenBank/DDBJ whole genome shotgun (WGS) entry which is preliminary data.</text>
</comment>
<protein>
    <submittedName>
        <fullName evidence="1">Uncharacterized protein</fullName>
    </submittedName>
</protein>
<sequence length="46" mass="4831">MPEPGRGIPGRSVYEMMGSLSVGEVTRVVASAIGWLRSAALSPLFP</sequence>
<dbReference type="AlphaFoldDB" id="A0A8T7H0U6"/>
<dbReference type="EMBL" id="JABMJE010000008">
    <property type="protein sequence ID" value="NQS77312.1"/>
    <property type="molecule type" value="Genomic_DNA"/>
</dbReference>
<accession>A0A8T7H0U6</accession>
<dbReference type="Proteomes" id="UP000737555">
    <property type="component" value="Unassembled WGS sequence"/>
</dbReference>
<evidence type="ECO:0000313" key="2">
    <source>
        <dbReference type="Proteomes" id="UP000737555"/>
    </source>
</evidence>
<proteinExistence type="predicted"/>
<organism evidence="1 2">
    <name type="scientific">Methanoculleus bourgensis</name>
    <dbReference type="NCBI Taxonomy" id="83986"/>
    <lineage>
        <taxon>Archaea</taxon>
        <taxon>Methanobacteriati</taxon>
        <taxon>Methanobacteriota</taxon>
        <taxon>Stenosarchaea group</taxon>
        <taxon>Methanomicrobia</taxon>
        <taxon>Methanomicrobiales</taxon>
        <taxon>Methanomicrobiaceae</taxon>
        <taxon>Methanoculleus</taxon>
    </lineage>
</organism>